<evidence type="ECO:0000256" key="4">
    <source>
        <dbReference type="ARBA" id="ARBA00022692"/>
    </source>
</evidence>
<keyword evidence="3" id="KW-1003">Cell membrane</keyword>
<dbReference type="OrthoDB" id="5422926at2"/>
<keyword evidence="9" id="KW-1185">Reference proteome</keyword>
<dbReference type="GO" id="GO:0005886">
    <property type="term" value="C:plasma membrane"/>
    <property type="evidence" value="ECO:0007669"/>
    <property type="project" value="UniProtKB-SubCell"/>
</dbReference>
<keyword evidence="4 7" id="KW-0812">Transmembrane</keyword>
<feature type="transmembrane region" description="Helical" evidence="7">
    <location>
        <begin position="124"/>
        <end position="149"/>
    </location>
</feature>
<reference evidence="8 9" key="1">
    <citation type="submission" date="2016-09" db="EMBL/GenBank/DDBJ databases">
        <authorList>
            <person name="Doonan J."/>
            <person name="Pachebat J.A."/>
            <person name="Golyshin P.N."/>
            <person name="Denman S."/>
            <person name="Mcdonald J.E."/>
        </authorList>
    </citation>
    <scope>NUCLEOTIDE SEQUENCE [LARGE SCALE GENOMIC DNA]</scope>
    <source>
        <strain evidence="8 9">NCPPB 3934</strain>
    </source>
</reference>
<dbReference type="CDD" id="cd06579">
    <property type="entry name" value="TM_PBP1_transp_AraH_like"/>
    <property type="match status" value="1"/>
</dbReference>
<feature type="transmembrane region" description="Helical" evidence="7">
    <location>
        <begin position="155"/>
        <end position="176"/>
    </location>
</feature>
<feature type="transmembrane region" description="Helical" evidence="7">
    <location>
        <begin position="250"/>
        <end position="272"/>
    </location>
</feature>
<dbReference type="PANTHER" id="PTHR32196:SF72">
    <property type="entry name" value="RIBOSE IMPORT PERMEASE PROTEIN RBSC"/>
    <property type="match status" value="1"/>
</dbReference>
<dbReference type="Pfam" id="PF02653">
    <property type="entry name" value="BPD_transp_2"/>
    <property type="match status" value="1"/>
</dbReference>
<evidence type="ECO:0008006" key="10">
    <source>
        <dbReference type="Google" id="ProtNLM"/>
    </source>
</evidence>
<evidence type="ECO:0000313" key="9">
    <source>
        <dbReference type="Proteomes" id="UP000285648"/>
    </source>
</evidence>
<name>A0A421DTH7_9GAMM</name>
<dbReference type="EMBL" id="MJLZ01000002">
    <property type="protein sequence ID" value="RLM27843.1"/>
    <property type="molecule type" value="Genomic_DNA"/>
</dbReference>
<evidence type="ECO:0000256" key="1">
    <source>
        <dbReference type="ARBA" id="ARBA00004429"/>
    </source>
</evidence>
<dbReference type="GO" id="GO:0022857">
    <property type="term" value="F:transmembrane transporter activity"/>
    <property type="evidence" value="ECO:0007669"/>
    <property type="project" value="InterPro"/>
</dbReference>
<keyword evidence="6 7" id="KW-0472">Membrane</keyword>
<feature type="transmembrane region" description="Helical" evidence="7">
    <location>
        <begin position="284"/>
        <end position="317"/>
    </location>
</feature>
<comment type="caution">
    <text evidence="8">The sequence shown here is derived from an EMBL/GenBank/DDBJ whole genome shotgun (WGS) entry which is preliminary data.</text>
</comment>
<dbReference type="PANTHER" id="PTHR32196">
    <property type="entry name" value="ABC TRANSPORTER PERMEASE PROTEIN YPHD-RELATED-RELATED"/>
    <property type="match status" value="1"/>
</dbReference>
<dbReference type="AlphaFoldDB" id="A0A421DTH7"/>
<feature type="transmembrane region" description="Helical" evidence="7">
    <location>
        <begin position="61"/>
        <end position="83"/>
    </location>
</feature>
<comment type="subcellular location">
    <subcellularLocation>
        <location evidence="1">Cell inner membrane</location>
        <topology evidence="1">Multi-pass membrane protein</topology>
    </subcellularLocation>
</comment>
<feature type="transmembrane region" description="Helical" evidence="7">
    <location>
        <begin position="329"/>
        <end position="345"/>
    </location>
</feature>
<feature type="transmembrane region" description="Helical" evidence="7">
    <location>
        <begin position="89"/>
        <end position="112"/>
    </location>
</feature>
<protein>
    <recommendedName>
        <fullName evidence="10">ABC transporter permease</fullName>
    </recommendedName>
</protein>
<dbReference type="RefSeq" id="WP_121573257.1">
    <property type="nucleotide sequence ID" value="NZ_MJLZ01000002.1"/>
</dbReference>
<dbReference type="Proteomes" id="UP000285648">
    <property type="component" value="Unassembled WGS sequence"/>
</dbReference>
<gene>
    <name evidence="8" type="ORF">BIY29_01835</name>
</gene>
<evidence type="ECO:0000256" key="3">
    <source>
        <dbReference type="ARBA" id="ARBA00022475"/>
    </source>
</evidence>
<evidence type="ECO:0000256" key="6">
    <source>
        <dbReference type="ARBA" id="ARBA00023136"/>
    </source>
</evidence>
<evidence type="ECO:0000256" key="5">
    <source>
        <dbReference type="ARBA" id="ARBA00022989"/>
    </source>
</evidence>
<evidence type="ECO:0000313" key="8">
    <source>
        <dbReference type="EMBL" id="RLM27843.1"/>
    </source>
</evidence>
<accession>A0A421DTH7</accession>
<keyword evidence="5 7" id="KW-1133">Transmembrane helix</keyword>
<feature type="transmembrane region" description="Helical" evidence="7">
    <location>
        <begin position="197"/>
        <end position="219"/>
    </location>
</feature>
<dbReference type="InterPro" id="IPR001851">
    <property type="entry name" value="ABC_transp_permease"/>
</dbReference>
<comment type="similarity">
    <text evidence="2">Belongs to the binding-protein-dependent transport system permease family. AraH/RbsC subfamily.</text>
</comment>
<organism evidence="8 9">
    <name type="scientific">Brenneria alni</name>
    <dbReference type="NCBI Taxonomy" id="71656"/>
    <lineage>
        <taxon>Bacteria</taxon>
        <taxon>Pseudomonadati</taxon>
        <taxon>Pseudomonadota</taxon>
        <taxon>Gammaproteobacteria</taxon>
        <taxon>Enterobacterales</taxon>
        <taxon>Pectobacteriaceae</taxon>
        <taxon>Brenneria</taxon>
    </lineage>
</organism>
<evidence type="ECO:0000256" key="7">
    <source>
        <dbReference type="SAM" id="Phobius"/>
    </source>
</evidence>
<feature type="transmembrane region" description="Helical" evidence="7">
    <location>
        <begin position="31"/>
        <end position="49"/>
    </location>
</feature>
<proteinExistence type="inferred from homology"/>
<sequence>MSTVPEQHPPAAPQHDHGDNSTWFSRLTDATSFWMLLILLSMVAVFSLISPNNAFFSVSNFFTIALNASQLVLLAVGMTFLLGAREFDLSIGANVVLSSILAAKTITALAGSADEVAMGEYPHLPVAIVCSILVAILSGVIFGTVNGLLVTRLKLSSFLVTLATTTIGLGIALVITHGANVPNIPRTLQTSFATYRIAGLIPLPVVLSLTIVFLLWFVLAKTRFGIHTLAVGSSANAAQRAGIDVMSHKLVLFSLMGLLCGIAAMLDISRFATTNIGGHQTDSLQAIAAAVIGGTSLFGGIASVQGTLIGTLIPVVLSTGLVIMGLDSFYQLIVVGFIVIVAVYIDQRNRQRSL</sequence>
<evidence type="ECO:0000256" key="2">
    <source>
        <dbReference type="ARBA" id="ARBA00007942"/>
    </source>
</evidence>